<sequence>MKMNQFYPLIALCAATAGIQAQVGINTTNPQATLDVAGSTNTSMRDGILPPRVSKQQLASKDVGIYGSAQTGTIVYVTDAATPTGTTPSIAEVGSIDNIGYYYFTGFQWVPFAMNIYNTDGSLSGNRVVTQNANTLAFTTTATNGFSVDGASLSVDGANHRIGLGTSTPETKFHVVSTTPASNRYNLIDATASNNQYGIVALRNTSALATGNFSLLSFTNNGPSSGGGNWALGSVRTGSTMMNGSEEDFYIGNSTGGGLIERMRINPITGNVGIGTSIATNKLHVNATNPLRLEGLQNASGTSGSLTVNSNGVVQLKNSASISAARGTGTVIITTNNTFVNTVPSTKTFDNLTEMSGNTFTATSTGLYKVDFTINYPQRAASEDDGDGYLGYAQVSLNGIQQSFTNTKVTLPEASGAPSFVTCSNSTFIKMNAGQILSFQALTFGSTPNTTNIAAPFTINVVRID</sequence>
<dbReference type="AlphaFoldDB" id="A0A3G6T894"/>
<organism evidence="1 2">
    <name type="scientific">Chryseobacterium bernardetii</name>
    <dbReference type="NCBI Taxonomy" id="1241978"/>
    <lineage>
        <taxon>Bacteria</taxon>
        <taxon>Pseudomonadati</taxon>
        <taxon>Bacteroidota</taxon>
        <taxon>Flavobacteriia</taxon>
        <taxon>Flavobacteriales</taxon>
        <taxon>Weeksellaceae</taxon>
        <taxon>Chryseobacterium group</taxon>
        <taxon>Chryseobacterium</taxon>
    </lineage>
</organism>
<dbReference type="RefSeq" id="WP_123870384.1">
    <property type="nucleotide sequence ID" value="NZ_CP033932.1"/>
</dbReference>
<accession>A0A3G6T894</accession>
<dbReference type="GeneID" id="99065710"/>
<name>A0A3G6T894_9FLAO</name>
<dbReference type="KEGG" id="cben:EG339_12935"/>
<reference evidence="2" key="1">
    <citation type="submission" date="2018-11" db="EMBL/GenBank/DDBJ databases">
        <title>Proposal to divide the Flavobacteriaceae and reorganize its genera based on Amino Acid Identity values calculated from whole genome sequences.</title>
        <authorList>
            <person name="Nicholson A.C."/>
            <person name="Gulvik C.A."/>
            <person name="Whitney A.M."/>
            <person name="Humrighouse B.W."/>
            <person name="Bell M."/>
            <person name="Holmes B."/>
            <person name="Steigerwalt A.G."/>
            <person name="Villarma A."/>
            <person name="Sheth M."/>
            <person name="Batra D."/>
            <person name="Pryor J."/>
            <person name="Bernardet J.-F."/>
            <person name="Hugo C."/>
            <person name="Kampfer P."/>
            <person name="Newman J."/>
            <person name="McQuiston J.R."/>
        </authorList>
    </citation>
    <scope>NUCLEOTIDE SEQUENCE [LARGE SCALE GENOMIC DNA]</scope>
    <source>
        <strain evidence="2">G0229</strain>
    </source>
</reference>
<evidence type="ECO:0000313" key="2">
    <source>
        <dbReference type="Proteomes" id="UP000271193"/>
    </source>
</evidence>
<dbReference type="Proteomes" id="UP000271193">
    <property type="component" value="Chromosome"/>
</dbReference>
<dbReference type="EMBL" id="CP033932">
    <property type="protein sequence ID" value="AZB25418.1"/>
    <property type="molecule type" value="Genomic_DNA"/>
</dbReference>
<evidence type="ECO:0000313" key="1">
    <source>
        <dbReference type="EMBL" id="AZB25418.1"/>
    </source>
</evidence>
<protein>
    <submittedName>
        <fullName evidence="1">Uncharacterized protein</fullName>
    </submittedName>
</protein>
<gene>
    <name evidence="1" type="ORF">EG339_12935</name>
</gene>
<proteinExistence type="predicted"/>
<keyword evidence="2" id="KW-1185">Reference proteome</keyword>